<evidence type="ECO:0000313" key="3">
    <source>
        <dbReference type="Proteomes" id="UP001362999"/>
    </source>
</evidence>
<sequence>FPELEDKDLYTTDVNEPHQLRDGSKVEGWIWRIGKYGNPSPEEQAQMSLDVQWFRARADMERWQEEVEILAQEFRRSIKGFTKMRDVWTSLAQ</sequence>
<proteinExistence type="predicted"/>
<dbReference type="Proteomes" id="UP001362999">
    <property type="component" value="Unassembled WGS sequence"/>
</dbReference>
<accession>A0AAW0C8W6</accession>
<feature type="non-terminal residue" evidence="2">
    <location>
        <position position="1"/>
    </location>
</feature>
<comment type="caution">
    <text evidence="2">The sequence shown here is derived from an EMBL/GenBank/DDBJ whole genome shotgun (WGS) entry which is preliminary data.</text>
</comment>
<organism evidence="2 3">
    <name type="scientific">Favolaschia claudopus</name>
    <dbReference type="NCBI Taxonomy" id="2862362"/>
    <lineage>
        <taxon>Eukaryota</taxon>
        <taxon>Fungi</taxon>
        <taxon>Dikarya</taxon>
        <taxon>Basidiomycota</taxon>
        <taxon>Agaricomycotina</taxon>
        <taxon>Agaricomycetes</taxon>
        <taxon>Agaricomycetidae</taxon>
        <taxon>Agaricales</taxon>
        <taxon>Marasmiineae</taxon>
        <taxon>Mycenaceae</taxon>
        <taxon>Favolaschia</taxon>
    </lineage>
</organism>
<name>A0AAW0C8W6_9AGAR</name>
<dbReference type="EMBL" id="JAWWNJ010000038">
    <property type="protein sequence ID" value="KAK7021435.1"/>
    <property type="molecule type" value="Genomic_DNA"/>
</dbReference>
<protein>
    <recommendedName>
        <fullName evidence="4">MHC class I antigen</fullName>
    </recommendedName>
</protein>
<evidence type="ECO:0000313" key="1">
    <source>
        <dbReference type="EMBL" id="KAK7021435.1"/>
    </source>
</evidence>
<evidence type="ECO:0000313" key="2">
    <source>
        <dbReference type="EMBL" id="KAK7035054.1"/>
    </source>
</evidence>
<evidence type="ECO:0008006" key="4">
    <source>
        <dbReference type="Google" id="ProtNLM"/>
    </source>
</evidence>
<dbReference type="AlphaFoldDB" id="A0AAW0C8W6"/>
<reference evidence="2 3" key="1">
    <citation type="journal article" date="2024" name="J Genomics">
        <title>Draft genome sequencing and assembly of Favolaschia claudopus CIRM-BRFM 2984 isolated from oak limbs.</title>
        <authorList>
            <person name="Navarro D."/>
            <person name="Drula E."/>
            <person name="Chaduli D."/>
            <person name="Cazenave R."/>
            <person name="Ahrendt S."/>
            <person name="Wang J."/>
            <person name="Lipzen A."/>
            <person name="Daum C."/>
            <person name="Barry K."/>
            <person name="Grigoriev I.V."/>
            <person name="Favel A."/>
            <person name="Rosso M.N."/>
            <person name="Martin F."/>
        </authorList>
    </citation>
    <scope>NUCLEOTIDE SEQUENCE [LARGE SCALE GENOMIC DNA]</scope>
    <source>
        <strain evidence="2 3">CIRM-BRFM 2984</strain>
    </source>
</reference>
<gene>
    <name evidence="2" type="ORF">R3P38DRAFT_2435965</name>
    <name evidence="1" type="ORF">R3P38DRAFT_2463213</name>
</gene>
<keyword evidence="3" id="KW-1185">Reference proteome</keyword>
<feature type="non-terminal residue" evidence="2">
    <location>
        <position position="93"/>
    </location>
</feature>
<dbReference type="EMBL" id="JAWWNJ010000020">
    <property type="protein sequence ID" value="KAK7035054.1"/>
    <property type="molecule type" value="Genomic_DNA"/>
</dbReference>